<dbReference type="AlphaFoldDB" id="A0AAW0CGM6"/>
<organism evidence="3 4">
    <name type="scientific">Favolaschia claudopus</name>
    <dbReference type="NCBI Taxonomy" id="2862362"/>
    <lineage>
        <taxon>Eukaryota</taxon>
        <taxon>Fungi</taxon>
        <taxon>Dikarya</taxon>
        <taxon>Basidiomycota</taxon>
        <taxon>Agaricomycotina</taxon>
        <taxon>Agaricomycetes</taxon>
        <taxon>Agaricomycetidae</taxon>
        <taxon>Agaricales</taxon>
        <taxon>Marasmiineae</taxon>
        <taxon>Mycenaceae</taxon>
        <taxon>Favolaschia</taxon>
    </lineage>
</organism>
<reference evidence="3 4" key="1">
    <citation type="journal article" date="2024" name="J Genomics">
        <title>Draft genome sequencing and assembly of Favolaschia claudopus CIRM-BRFM 2984 isolated from oak limbs.</title>
        <authorList>
            <person name="Navarro D."/>
            <person name="Drula E."/>
            <person name="Chaduli D."/>
            <person name="Cazenave R."/>
            <person name="Ahrendt S."/>
            <person name="Wang J."/>
            <person name="Lipzen A."/>
            <person name="Daum C."/>
            <person name="Barry K."/>
            <person name="Grigoriev I.V."/>
            <person name="Favel A."/>
            <person name="Rosso M.N."/>
            <person name="Martin F."/>
        </authorList>
    </citation>
    <scope>NUCLEOTIDE SEQUENCE [LARGE SCALE GENOMIC DNA]</scope>
    <source>
        <strain evidence="3 4">CIRM-BRFM 2984</strain>
    </source>
</reference>
<keyword evidence="2" id="KW-0812">Transmembrane</keyword>
<feature type="region of interest" description="Disordered" evidence="1">
    <location>
        <begin position="65"/>
        <end position="100"/>
    </location>
</feature>
<evidence type="ECO:0000256" key="2">
    <source>
        <dbReference type="SAM" id="Phobius"/>
    </source>
</evidence>
<evidence type="ECO:0000313" key="3">
    <source>
        <dbReference type="EMBL" id="KAK7038255.1"/>
    </source>
</evidence>
<sequence length="100" mass="11424">MDLFRRYETTTDSQESQSLSSSWQIALIVTLLVLFALVIGTVVWHSRRTRRRRWQARIRDAEALATNGEMRQTTVTPPPPPEYSFPDASIQKPPPVLSAK</sequence>
<gene>
    <name evidence="3" type="ORF">R3P38DRAFT_3182354</name>
</gene>
<keyword evidence="2" id="KW-0472">Membrane</keyword>
<name>A0AAW0CGM6_9AGAR</name>
<protein>
    <submittedName>
        <fullName evidence="3">Uncharacterized protein</fullName>
    </submittedName>
</protein>
<accession>A0AAW0CGM6</accession>
<dbReference type="EMBL" id="JAWWNJ010000017">
    <property type="protein sequence ID" value="KAK7038255.1"/>
    <property type="molecule type" value="Genomic_DNA"/>
</dbReference>
<feature type="transmembrane region" description="Helical" evidence="2">
    <location>
        <begin position="23"/>
        <end position="44"/>
    </location>
</feature>
<keyword evidence="4" id="KW-1185">Reference proteome</keyword>
<dbReference type="Proteomes" id="UP001362999">
    <property type="component" value="Unassembled WGS sequence"/>
</dbReference>
<feature type="region of interest" description="Disordered" evidence="1">
    <location>
        <begin position="1"/>
        <end position="20"/>
    </location>
</feature>
<comment type="caution">
    <text evidence="3">The sequence shown here is derived from an EMBL/GenBank/DDBJ whole genome shotgun (WGS) entry which is preliminary data.</text>
</comment>
<evidence type="ECO:0000313" key="4">
    <source>
        <dbReference type="Proteomes" id="UP001362999"/>
    </source>
</evidence>
<keyword evidence="2" id="KW-1133">Transmembrane helix</keyword>
<evidence type="ECO:0000256" key="1">
    <source>
        <dbReference type="SAM" id="MobiDB-lite"/>
    </source>
</evidence>
<proteinExistence type="predicted"/>